<comment type="caution">
    <text evidence="1">The sequence shown here is derived from an EMBL/GenBank/DDBJ whole genome shotgun (WGS) entry which is preliminary data.</text>
</comment>
<sequence>SAHTSQLIAWCRDNEDACIKLFSDSVQDAKDQGRKKKQSGTPKEIYYLQLVGSIFANDKDPEMRLLFQQNPKVFIKPVQTQFGILKKKYNEVNVALKQTGAGMMFDDLQKDPERKTLLDLQLENFPWWPELHGWWRTNPAYNTISSSADPRQDFESAAL</sequence>
<gene>
    <name evidence="1" type="ORF">EV702DRAFT_937240</name>
</gene>
<keyword evidence="2" id="KW-1185">Reference proteome</keyword>
<dbReference type="AlphaFoldDB" id="A0A9P7D2B5"/>
<protein>
    <submittedName>
        <fullName evidence="1">Uncharacterized protein</fullName>
    </submittedName>
</protein>
<dbReference type="OrthoDB" id="3182376at2759"/>
<dbReference type="Proteomes" id="UP000714275">
    <property type="component" value="Unassembled WGS sequence"/>
</dbReference>
<evidence type="ECO:0000313" key="2">
    <source>
        <dbReference type="Proteomes" id="UP000714275"/>
    </source>
</evidence>
<reference evidence="1" key="1">
    <citation type="journal article" date="2020" name="New Phytol.">
        <title>Comparative genomics reveals dynamic genome evolution in host specialist ectomycorrhizal fungi.</title>
        <authorList>
            <person name="Lofgren L.A."/>
            <person name="Nguyen N.H."/>
            <person name="Vilgalys R."/>
            <person name="Ruytinx J."/>
            <person name="Liao H.L."/>
            <person name="Branco S."/>
            <person name="Kuo A."/>
            <person name="LaButti K."/>
            <person name="Lipzen A."/>
            <person name="Andreopoulos W."/>
            <person name="Pangilinan J."/>
            <person name="Riley R."/>
            <person name="Hundley H."/>
            <person name="Na H."/>
            <person name="Barry K."/>
            <person name="Grigoriev I.V."/>
            <person name="Stajich J.E."/>
            <person name="Kennedy P.G."/>
        </authorList>
    </citation>
    <scope>NUCLEOTIDE SEQUENCE</scope>
    <source>
        <strain evidence="1">DOB743</strain>
    </source>
</reference>
<name>A0A9P7D2B5_9AGAM</name>
<evidence type="ECO:0000313" key="1">
    <source>
        <dbReference type="EMBL" id="KAG1775876.1"/>
    </source>
</evidence>
<dbReference type="EMBL" id="JABBWD010000030">
    <property type="protein sequence ID" value="KAG1775876.1"/>
    <property type="molecule type" value="Genomic_DNA"/>
</dbReference>
<feature type="non-terminal residue" evidence="1">
    <location>
        <position position="1"/>
    </location>
</feature>
<organism evidence="1 2">
    <name type="scientific">Suillus placidus</name>
    <dbReference type="NCBI Taxonomy" id="48579"/>
    <lineage>
        <taxon>Eukaryota</taxon>
        <taxon>Fungi</taxon>
        <taxon>Dikarya</taxon>
        <taxon>Basidiomycota</taxon>
        <taxon>Agaricomycotina</taxon>
        <taxon>Agaricomycetes</taxon>
        <taxon>Agaricomycetidae</taxon>
        <taxon>Boletales</taxon>
        <taxon>Suillineae</taxon>
        <taxon>Suillaceae</taxon>
        <taxon>Suillus</taxon>
    </lineage>
</organism>
<feature type="non-terminal residue" evidence="1">
    <location>
        <position position="159"/>
    </location>
</feature>
<accession>A0A9P7D2B5</accession>
<proteinExistence type="predicted"/>